<dbReference type="Pfam" id="PF20772">
    <property type="entry name" value="TACO1_YebC_N"/>
    <property type="match status" value="1"/>
</dbReference>
<evidence type="ECO:0000256" key="4">
    <source>
        <dbReference type="HAMAP-Rule" id="MF_00693"/>
    </source>
</evidence>
<comment type="subcellular location">
    <subcellularLocation>
        <location evidence="4">Cytoplasm</location>
    </subcellularLocation>
</comment>
<dbReference type="InterPro" id="IPR026564">
    <property type="entry name" value="Transcrip_reg_TACO1-like_dom3"/>
</dbReference>
<protein>
    <recommendedName>
        <fullName evidence="4">Probable transcriptional regulatory protein A2690_02660</fullName>
    </recommendedName>
</protein>
<dbReference type="Gene3D" id="1.10.10.200">
    <property type="match status" value="1"/>
</dbReference>
<keyword evidence="3 4" id="KW-0804">Transcription</keyword>
<dbReference type="GO" id="GO:0005737">
    <property type="term" value="C:cytoplasm"/>
    <property type="evidence" value="ECO:0007669"/>
    <property type="project" value="UniProtKB-SubCell"/>
</dbReference>
<evidence type="ECO:0000313" key="7">
    <source>
        <dbReference type="EMBL" id="OGK16264.1"/>
    </source>
</evidence>
<dbReference type="InterPro" id="IPR017856">
    <property type="entry name" value="Integrase-like_N"/>
</dbReference>
<dbReference type="AlphaFoldDB" id="A0A1F7GBL2"/>
<comment type="similarity">
    <text evidence="1 4">Belongs to the TACO1 family.</text>
</comment>
<name>A0A1F7GBL2_9BACT</name>
<keyword evidence="4" id="KW-0963">Cytoplasm</keyword>
<dbReference type="Proteomes" id="UP000178372">
    <property type="component" value="Unassembled WGS sequence"/>
</dbReference>
<evidence type="ECO:0000313" key="8">
    <source>
        <dbReference type="Proteomes" id="UP000178372"/>
    </source>
</evidence>
<dbReference type="Pfam" id="PF01709">
    <property type="entry name" value="Transcrip_reg"/>
    <property type="match status" value="1"/>
</dbReference>
<reference evidence="7 8" key="1">
    <citation type="journal article" date="2016" name="Nat. Commun.">
        <title>Thousands of microbial genomes shed light on interconnected biogeochemical processes in an aquifer system.</title>
        <authorList>
            <person name="Anantharaman K."/>
            <person name="Brown C.T."/>
            <person name="Hug L.A."/>
            <person name="Sharon I."/>
            <person name="Castelle C.J."/>
            <person name="Probst A.J."/>
            <person name="Thomas B.C."/>
            <person name="Singh A."/>
            <person name="Wilkins M.J."/>
            <person name="Karaoz U."/>
            <person name="Brodie E.L."/>
            <person name="Williams K.H."/>
            <person name="Hubbard S.S."/>
            <person name="Banfield J.F."/>
        </authorList>
    </citation>
    <scope>NUCLEOTIDE SEQUENCE [LARGE SCALE GENOMIC DNA]</scope>
</reference>
<comment type="caution">
    <text evidence="7">The sequence shown here is derived from an EMBL/GenBank/DDBJ whole genome shotgun (WGS) entry which is preliminary data.</text>
</comment>
<feature type="domain" description="TACO1/YebC-like N-terminal" evidence="6">
    <location>
        <begin position="5"/>
        <end position="78"/>
    </location>
</feature>
<dbReference type="InterPro" id="IPR049083">
    <property type="entry name" value="TACO1_YebC_N"/>
</dbReference>
<dbReference type="PANTHER" id="PTHR12532">
    <property type="entry name" value="TRANSLATIONAL ACTIVATOR OF CYTOCHROME C OXIDASE 1"/>
    <property type="match status" value="1"/>
</dbReference>
<dbReference type="Gene3D" id="3.30.70.980">
    <property type="match status" value="2"/>
</dbReference>
<feature type="domain" description="TACO1/YebC-like second and third" evidence="5">
    <location>
        <begin position="83"/>
        <end position="233"/>
    </location>
</feature>
<gene>
    <name evidence="7" type="ORF">A2690_02660</name>
</gene>
<evidence type="ECO:0000256" key="1">
    <source>
        <dbReference type="ARBA" id="ARBA00008724"/>
    </source>
</evidence>
<evidence type="ECO:0000259" key="5">
    <source>
        <dbReference type="Pfam" id="PF01709"/>
    </source>
</evidence>
<dbReference type="GO" id="GO:0003677">
    <property type="term" value="F:DNA binding"/>
    <property type="evidence" value="ECO:0007669"/>
    <property type="project" value="UniProtKB-UniRule"/>
</dbReference>
<dbReference type="PANTHER" id="PTHR12532:SF0">
    <property type="entry name" value="TRANSLATIONAL ACTIVATOR OF CYTOCHROME C OXIDASE 1"/>
    <property type="match status" value="1"/>
</dbReference>
<evidence type="ECO:0000256" key="3">
    <source>
        <dbReference type="ARBA" id="ARBA00023163"/>
    </source>
</evidence>
<dbReference type="EMBL" id="MFZF01000018">
    <property type="protein sequence ID" value="OGK16264.1"/>
    <property type="molecule type" value="Genomic_DNA"/>
</dbReference>
<dbReference type="FunFam" id="1.10.10.200:FF:000002">
    <property type="entry name" value="Probable transcriptional regulatory protein CLM62_37755"/>
    <property type="match status" value="1"/>
</dbReference>
<evidence type="ECO:0000259" key="6">
    <source>
        <dbReference type="Pfam" id="PF20772"/>
    </source>
</evidence>
<keyword evidence="4" id="KW-0238">DNA-binding</keyword>
<dbReference type="InterPro" id="IPR029072">
    <property type="entry name" value="YebC-like"/>
</dbReference>
<dbReference type="InterPro" id="IPR048300">
    <property type="entry name" value="TACO1_YebC-like_2nd/3rd_dom"/>
</dbReference>
<keyword evidence="2 4" id="KW-0805">Transcription regulation</keyword>
<dbReference type="SUPFAM" id="SSF75625">
    <property type="entry name" value="YebC-like"/>
    <property type="match status" value="1"/>
</dbReference>
<organism evidence="7 8">
    <name type="scientific">Candidatus Roizmanbacteria bacterium RIFCSPHIGHO2_01_FULL_39_12b</name>
    <dbReference type="NCBI Taxonomy" id="1802030"/>
    <lineage>
        <taxon>Bacteria</taxon>
        <taxon>Candidatus Roizmaniibacteriota</taxon>
    </lineage>
</organism>
<dbReference type="InterPro" id="IPR002876">
    <property type="entry name" value="Transcrip_reg_TACO1-like"/>
</dbReference>
<accession>A0A1F7GBL2</accession>
<dbReference type="HAMAP" id="MF_00693">
    <property type="entry name" value="Transcrip_reg_TACO1"/>
    <property type="match status" value="1"/>
</dbReference>
<evidence type="ECO:0000256" key="2">
    <source>
        <dbReference type="ARBA" id="ARBA00023015"/>
    </source>
</evidence>
<dbReference type="NCBIfam" id="TIGR01033">
    <property type="entry name" value="YebC/PmpR family DNA-binding transcriptional regulator"/>
    <property type="match status" value="1"/>
</dbReference>
<proteinExistence type="inferred from homology"/>
<sequence>MSGHSKWSTIKRKKETTDQARATVFSKLSRVISIAITDGGGVADPAGNIKLKIAIERARSANMPKSNIDRAIEEAKGKKENLKEVVYEGFGPFGASLIIIVTTDNPNRAISTVKTTLEKSGGKLGSEHSAMYQFTKCAVVEFEKKVNENDVYAFADRAGGIDIESNEDSYYVYIPFEKMGYVSDYLNGLEYKSVDVFYLPKVHISLNSGESDKIDTIVEKLEELPEVDSVYTNHMLVYDK</sequence>
<dbReference type="GO" id="GO:0006355">
    <property type="term" value="P:regulation of DNA-templated transcription"/>
    <property type="evidence" value="ECO:0007669"/>
    <property type="project" value="UniProtKB-UniRule"/>
</dbReference>